<feature type="region of interest" description="Disordered" evidence="6">
    <location>
        <begin position="626"/>
        <end position="645"/>
    </location>
</feature>
<dbReference type="InterPro" id="IPR051584">
    <property type="entry name" value="GPCR-associated_LMBR1"/>
</dbReference>
<dbReference type="OrthoDB" id="203099at2759"/>
<evidence type="ECO:0000256" key="2">
    <source>
        <dbReference type="ARBA" id="ARBA00010487"/>
    </source>
</evidence>
<organism evidence="8 9">
    <name type="scientific">Ramazzottius varieornatus</name>
    <name type="common">Water bear</name>
    <name type="synonym">Tardigrade</name>
    <dbReference type="NCBI Taxonomy" id="947166"/>
    <lineage>
        <taxon>Eukaryota</taxon>
        <taxon>Metazoa</taxon>
        <taxon>Ecdysozoa</taxon>
        <taxon>Tardigrada</taxon>
        <taxon>Eutardigrada</taxon>
        <taxon>Parachela</taxon>
        <taxon>Hypsibioidea</taxon>
        <taxon>Ramazzottiidae</taxon>
        <taxon>Ramazzottius</taxon>
    </lineage>
</organism>
<comment type="subcellular location">
    <subcellularLocation>
        <location evidence="1">Membrane</location>
        <topology evidence="1">Multi-pass membrane protein</topology>
    </subcellularLocation>
</comment>
<evidence type="ECO:0000256" key="6">
    <source>
        <dbReference type="SAM" id="MobiDB-lite"/>
    </source>
</evidence>
<feature type="transmembrane region" description="Helical" evidence="7">
    <location>
        <begin position="468"/>
        <end position="490"/>
    </location>
</feature>
<feature type="transmembrane region" description="Helical" evidence="7">
    <location>
        <begin position="178"/>
        <end position="202"/>
    </location>
</feature>
<evidence type="ECO:0000256" key="4">
    <source>
        <dbReference type="ARBA" id="ARBA00022989"/>
    </source>
</evidence>
<comment type="caution">
    <text evidence="8">The sequence shown here is derived from an EMBL/GenBank/DDBJ whole genome shotgun (WGS) entry which is preliminary data.</text>
</comment>
<keyword evidence="3 7" id="KW-0812">Transmembrane</keyword>
<feature type="transmembrane region" description="Helical" evidence="7">
    <location>
        <begin position="529"/>
        <end position="549"/>
    </location>
</feature>
<dbReference type="Proteomes" id="UP000186922">
    <property type="component" value="Unassembled WGS sequence"/>
</dbReference>
<keyword evidence="5 7" id="KW-0472">Membrane</keyword>
<dbReference type="STRING" id="947166.A0A1D1UB34"/>
<evidence type="ECO:0000256" key="5">
    <source>
        <dbReference type="ARBA" id="ARBA00023136"/>
    </source>
</evidence>
<dbReference type="Pfam" id="PF04791">
    <property type="entry name" value="LMBR1"/>
    <property type="match status" value="1"/>
</dbReference>
<gene>
    <name evidence="8" type="primary">RvY_00006-1</name>
    <name evidence="8" type="synonym">RvY_00006.1</name>
    <name evidence="8" type="ORF">RvY_00006</name>
</gene>
<dbReference type="GO" id="GO:0016020">
    <property type="term" value="C:membrane"/>
    <property type="evidence" value="ECO:0007669"/>
    <property type="project" value="UniProtKB-SubCell"/>
</dbReference>
<feature type="transmembrane region" description="Helical" evidence="7">
    <location>
        <begin position="222"/>
        <end position="241"/>
    </location>
</feature>
<name>A0A1D1UB34_RAMVA</name>
<dbReference type="InterPro" id="IPR006876">
    <property type="entry name" value="LMBR1-like_membr_prot"/>
</dbReference>
<feature type="transmembrane region" description="Helical" evidence="7">
    <location>
        <begin position="85"/>
        <end position="105"/>
    </location>
</feature>
<evidence type="ECO:0000313" key="9">
    <source>
        <dbReference type="Proteomes" id="UP000186922"/>
    </source>
</evidence>
<evidence type="ECO:0000313" key="8">
    <source>
        <dbReference type="EMBL" id="GAU87109.1"/>
    </source>
</evidence>
<sequence>MDVERLLCGLATGLARCAPLTCGSYATSLQPGWIVPNAIPRQHHRDSTPNGNSQLVLGRGLQKIPRVKNAVSLLYEYASWKTQHVCVSIAVLLAWYISFLFIFIIPIDVSTTIYQHCLKDQNVPRETDDVETHGNISITGFDPQTENGLSSENISHQRAGRVEECDRPWSFVEAGIMLHLWLVVYWSSQLLSWVILPLMQAYAMSGEFTVRRRIGVALKKNLISVGTYLVIFGVLLIYVAVKPNTSLDWDKLYTLEIMASNTWGLFLVVLLLGYGLVEVPRSLWVTADVEHQLNYTKFKLAKVYTEKMDTEETAGTMFEEIKRTSEQISDDNKRLRKFMDVIVSKCPKEIRQKLDSSTPVKGMVRSKKELWKLSANASVSTLPSEASLVALHNRLIASLHKQFKMTSMWRTLLENGFGHEDCLRNQRNKDKVFTPAYPPARNSRLGRFINPQMEWIWKCRMKSYVMRTLAVVFWLCTAAVIWSECTFFIGEPVLSVFALMIKKSALNNYYFNVEIMGHMRVLDVISKGFNVYFPVLVVLFCLATAFRLGTRCLNFCGFQQFMGDGEMTLSLVAQGQRILQKVHDERRLSQQLNTAKDQQEELLELVNNMSNFGRVATDSASVRAGTSSGWRSMKHPGPSLDTVLA</sequence>
<keyword evidence="9" id="KW-1185">Reference proteome</keyword>
<comment type="similarity">
    <text evidence="2">Belongs to the LIMR family.</text>
</comment>
<reference evidence="8 9" key="1">
    <citation type="journal article" date="2016" name="Nat. Commun.">
        <title>Extremotolerant tardigrade genome and improved radiotolerance of human cultured cells by tardigrade-unique protein.</title>
        <authorList>
            <person name="Hashimoto T."/>
            <person name="Horikawa D.D."/>
            <person name="Saito Y."/>
            <person name="Kuwahara H."/>
            <person name="Kozuka-Hata H."/>
            <person name="Shin-I T."/>
            <person name="Minakuchi Y."/>
            <person name="Ohishi K."/>
            <person name="Motoyama A."/>
            <person name="Aizu T."/>
            <person name="Enomoto A."/>
            <person name="Kondo K."/>
            <person name="Tanaka S."/>
            <person name="Hara Y."/>
            <person name="Koshikawa S."/>
            <person name="Sagara H."/>
            <person name="Miura T."/>
            <person name="Yokobori S."/>
            <person name="Miyagawa K."/>
            <person name="Suzuki Y."/>
            <person name="Kubo T."/>
            <person name="Oyama M."/>
            <person name="Kohara Y."/>
            <person name="Fujiyama A."/>
            <person name="Arakawa K."/>
            <person name="Katayama T."/>
            <person name="Toyoda A."/>
            <person name="Kunieda T."/>
        </authorList>
    </citation>
    <scope>NUCLEOTIDE SEQUENCE [LARGE SCALE GENOMIC DNA]</scope>
    <source>
        <strain evidence="8 9">YOKOZUNA-1</strain>
    </source>
</reference>
<dbReference type="EMBL" id="BDGG01000001">
    <property type="protein sequence ID" value="GAU87109.1"/>
    <property type="molecule type" value="Genomic_DNA"/>
</dbReference>
<evidence type="ECO:0000256" key="3">
    <source>
        <dbReference type="ARBA" id="ARBA00022692"/>
    </source>
</evidence>
<accession>A0A1D1UB34</accession>
<keyword evidence="4 7" id="KW-1133">Transmembrane helix</keyword>
<evidence type="ECO:0000256" key="7">
    <source>
        <dbReference type="SAM" id="Phobius"/>
    </source>
</evidence>
<dbReference type="PANTHER" id="PTHR21355:SF0">
    <property type="entry name" value="G-PROTEIN COUPLED RECEPTOR-ASSOCIATED PROTEIN LMBRD2"/>
    <property type="match status" value="1"/>
</dbReference>
<feature type="transmembrane region" description="Helical" evidence="7">
    <location>
        <begin position="253"/>
        <end position="277"/>
    </location>
</feature>
<dbReference type="AlphaFoldDB" id="A0A1D1UB34"/>
<proteinExistence type="inferred from homology"/>
<evidence type="ECO:0000256" key="1">
    <source>
        <dbReference type="ARBA" id="ARBA00004141"/>
    </source>
</evidence>
<dbReference type="PANTHER" id="PTHR21355">
    <property type="entry name" value="G-PROTEIN COUPLED RECEPTOR-ASSOCIATED PROTEIN LMBRD2"/>
    <property type="match status" value="1"/>
</dbReference>
<protein>
    <submittedName>
        <fullName evidence="8">LMBR1-1</fullName>
    </submittedName>
</protein>